<dbReference type="PANTHER" id="PTHR11439:SF498">
    <property type="entry name" value="DNAK FAMILY PROTEIN"/>
    <property type="match status" value="1"/>
</dbReference>
<gene>
    <name evidence="3" type="ORF">Scaly_1912600</name>
</gene>
<keyword evidence="1" id="KW-0862">Zinc</keyword>
<dbReference type="EMBL" id="JACGWM010000011">
    <property type="protein sequence ID" value="KAL0342500.1"/>
    <property type="molecule type" value="Genomic_DNA"/>
</dbReference>
<feature type="domain" description="CCHC-type" evidence="2">
    <location>
        <begin position="385"/>
        <end position="398"/>
    </location>
</feature>
<proteinExistence type="predicted"/>
<dbReference type="GO" id="GO:0003676">
    <property type="term" value="F:nucleic acid binding"/>
    <property type="evidence" value="ECO:0007669"/>
    <property type="project" value="InterPro"/>
</dbReference>
<organism evidence="3">
    <name type="scientific">Sesamum calycinum</name>
    <dbReference type="NCBI Taxonomy" id="2727403"/>
    <lineage>
        <taxon>Eukaryota</taxon>
        <taxon>Viridiplantae</taxon>
        <taxon>Streptophyta</taxon>
        <taxon>Embryophyta</taxon>
        <taxon>Tracheophyta</taxon>
        <taxon>Spermatophyta</taxon>
        <taxon>Magnoliopsida</taxon>
        <taxon>eudicotyledons</taxon>
        <taxon>Gunneridae</taxon>
        <taxon>Pentapetalae</taxon>
        <taxon>asterids</taxon>
        <taxon>lamiids</taxon>
        <taxon>Lamiales</taxon>
        <taxon>Pedaliaceae</taxon>
        <taxon>Sesamum</taxon>
    </lineage>
</organism>
<protein>
    <submittedName>
        <fullName evidence="3">Mitochondrial protein</fullName>
    </submittedName>
</protein>
<dbReference type="PANTHER" id="PTHR11439">
    <property type="entry name" value="GAG-POL-RELATED RETROTRANSPOSON"/>
    <property type="match status" value="1"/>
</dbReference>
<keyword evidence="1" id="KW-0479">Metal-binding</keyword>
<dbReference type="InterPro" id="IPR001878">
    <property type="entry name" value="Znf_CCHC"/>
</dbReference>
<comment type="caution">
    <text evidence="3">The sequence shown here is derived from an EMBL/GenBank/DDBJ whole genome shotgun (WGS) entry which is preliminary data.</text>
</comment>
<accession>A0AAW2NG63</accession>
<dbReference type="PROSITE" id="PS50158">
    <property type="entry name" value="ZF_CCHC"/>
    <property type="match status" value="1"/>
</dbReference>
<reference evidence="3" key="1">
    <citation type="submission" date="2020-06" db="EMBL/GenBank/DDBJ databases">
        <authorList>
            <person name="Li T."/>
            <person name="Hu X."/>
            <person name="Zhang T."/>
            <person name="Song X."/>
            <person name="Zhang H."/>
            <person name="Dai N."/>
            <person name="Sheng W."/>
            <person name="Hou X."/>
            <person name="Wei L."/>
        </authorList>
    </citation>
    <scope>NUCLEOTIDE SEQUENCE</scope>
    <source>
        <strain evidence="3">KEN8</strain>
        <tissue evidence="3">Leaf</tissue>
    </source>
</reference>
<sequence length="524" mass="58634">MITAYSSKQNVVISWHFWILGHAKYILGLELAHSQHGLHVSQSKFLRDILTDSRMLDCKPVSTPLPSGLHLSLDSGSFLPHPDRYRCLVGRLLYLGSSSLGLFFPSTSSLQLSTYSNASWASCHDSRRFVTGYCIFLGTSLISWKTKKQATVSRSIAEAEYRSMGSTVCVIHKIFLCLINFLNEKFGILHITSALLLLHHPLAWQEGTLFLVLDPPLIDSDLNQLGKALSLAEEAESEVLIPAGLWHKESEIEGFYVVGRILSSKPFHTDAFHTTLTASFNTVRAKVDGSEHPKEIDLNWCAFHVLVHDLPLRKITRDIAELIGNQIGKFIDVDMEDKAVIWGFSLRIRVALNVNKPLWRVLKLCTTLGDEKLISFTYGRLPNYCYLCGRLGHISKQCDVQFQEGFVDPGENTPFGPWLRAPTELLNHNCNHFTLAQPHTPLALPSLSANHRKGPDIFSPQPAKSTPSHIFTNQPPILPSHNSTYQIITKAPTIIHLTPAPGTPTIHIPTSPHSIPHDRRHSHY</sequence>
<dbReference type="CDD" id="cd09272">
    <property type="entry name" value="RNase_HI_RT_Ty1"/>
    <property type="match status" value="1"/>
</dbReference>
<reference evidence="3" key="2">
    <citation type="journal article" date="2024" name="Plant">
        <title>Genomic evolution and insights into agronomic trait innovations of Sesamum species.</title>
        <authorList>
            <person name="Miao H."/>
            <person name="Wang L."/>
            <person name="Qu L."/>
            <person name="Liu H."/>
            <person name="Sun Y."/>
            <person name="Le M."/>
            <person name="Wang Q."/>
            <person name="Wei S."/>
            <person name="Zheng Y."/>
            <person name="Lin W."/>
            <person name="Duan Y."/>
            <person name="Cao H."/>
            <person name="Xiong S."/>
            <person name="Wang X."/>
            <person name="Wei L."/>
            <person name="Li C."/>
            <person name="Ma Q."/>
            <person name="Ju M."/>
            <person name="Zhao R."/>
            <person name="Li G."/>
            <person name="Mu C."/>
            <person name="Tian Q."/>
            <person name="Mei H."/>
            <person name="Zhang T."/>
            <person name="Gao T."/>
            <person name="Zhang H."/>
        </authorList>
    </citation>
    <scope>NUCLEOTIDE SEQUENCE</scope>
    <source>
        <strain evidence="3">KEN8</strain>
    </source>
</reference>
<evidence type="ECO:0000313" key="3">
    <source>
        <dbReference type="EMBL" id="KAL0342500.1"/>
    </source>
</evidence>
<dbReference type="Pfam" id="PF14392">
    <property type="entry name" value="zf-CCHC_4"/>
    <property type="match status" value="1"/>
</dbReference>
<name>A0AAW2NG63_9LAMI</name>
<evidence type="ECO:0000256" key="1">
    <source>
        <dbReference type="PROSITE-ProRule" id="PRU00047"/>
    </source>
</evidence>
<dbReference type="InterPro" id="IPR025836">
    <property type="entry name" value="Zn_knuckle_CX2CX4HX4C"/>
</dbReference>
<dbReference type="GO" id="GO:0008270">
    <property type="term" value="F:zinc ion binding"/>
    <property type="evidence" value="ECO:0007669"/>
    <property type="project" value="UniProtKB-KW"/>
</dbReference>
<dbReference type="AlphaFoldDB" id="A0AAW2NG63"/>
<evidence type="ECO:0000259" key="2">
    <source>
        <dbReference type="PROSITE" id="PS50158"/>
    </source>
</evidence>
<keyword evidence="1" id="KW-0863">Zinc-finger</keyword>